<keyword evidence="7" id="KW-1185">Reference proteome</keyword>
<dbReference type="CDD" id="cd00082">
    <property type="entry name" value="HisKA"/>
    <property type="match status" value="1"/>
</dbReference>
<dbReference type="Pfam" id="PF00512">
    <property type="entry name" value="HisKA"/>
    <property type="match status" value="1"/>
</dbReference>
<protein>
    <recommendedName>
        <fullName evidence="2">histidine kinase</fullName>
        <ecNumber evidence="2">2.7.13.3</ecNumber>
    </recommendedName>
</protein>
<dbReference type="CDD" id="cd00075">
    <property type="entry name" value="HATPase"/>
    <property type="match status" value="1"/>
</dbReference>
<dbReference type="PROSITE" id="PS50109">
    <property type="entry name" value="HIS_KIN"/>
    <property type="match status" value="1"/>
</dbReference>
<dbReference type="InterPro" id="IPR036097">
    <property type="entry name" value="HisK_dim/P_sf"/>
</dbReference>
<dbReference type="RefSeq" id="WP_062122569.1">
    <property type="nucleotide sequence ID" value="NZ_BAZW01000005.1"/>
</dbReference>
<dbReference type="GO" id="GO:0008168">
    <property type="term" value="F:methyltransferase activity"/>
    <property type="evidence" value="ECO:0007669"/>
    <property type="project" value="UniProtKB-KW"/>
</dbReference>
<evidence type="ECO:0000256" key="1">
    <source>
        <dbReference type="ARBA" id="ARBA00000085"/>
    </source>
</evidence>
<dbReference type="Gene3D" id="3.30.565.10">
    <property type="entry name" value="Histidine kinase-like ATPase, C-terminal domain"/>
    <property type="match status" value="1"/>
</dbReference>
<comment type="caution">
    <text evidence="6">The sequence shown here is derived from an EMBL/GenBank/DDBJ whole genome shotgun (WGS) entry which is preliminary data.</text>
</comment>
<dbReference type="Gene3D" id="1.10.287.130">
    <property type="match status" value="1"/>
</dbReference>
<feature type="coiled-coil region" evidence="4">
    <location>
        <begin position="784"/>
        <end position="818"/>
    </location>
</feature>
<dbReference type="GO" id="GO:0000155">
    <property type="term" value="F:phosphorelay sensor kinase activity"/>
    <property type="evidence" value="ECO:0007669"/>
    <property type="project" value="InterPro"/>
</dbReference>
<evidence type="ECO:0000313" key="6">
    <source>
        <dbReference type="EMBL" id="GAO28876.1"/>
    </source>
</evidence>
<evidence type="ECO:0000256" key="3">
    <source>
        <dbReference type="ARBA" id="ARBA00022553"/>
    </source>
</evidence>
<keyword evidence="6" id="KW-0808">Transferase</keyword>
<dbReference type="InterPro" id="IPR004358">
    <property type="entry name" value="Sig_transdc_His_kin-like_C"/>
</dbReference>
<evidence type="ECO:0000313" key="7">
    <source>
        <dbReference type="Proteomes" id="UP000032900"/>
    </source>
</evidence>
<dbReference type="AlphaFoldDB" id="A0A0E9LUU4"/>
<dbReference type="GO" id="GO:0032259">
    <property type="term" value="P:methylation"/>
    <property type="evidence" value="ECO:0007669"/>
    <property type="project" value="UniProtKB-KW"/>
</dbReference>
<dbReference type="InterPro" id="IPR005467">
    <property type="entry name" value="His_kinase_dom"/>
</dbReference>
<accession>A0A0E9LUU4</accession>
<dbReference type="SUPFAM" id="SSF47384">
    <property type="entry name" value="Homodimeric domain of signal transducing histidine kinase"/>
    <property type="match status" value="1"/>
</dbReference>
<dbReference type="Proteomes" id="UP000032900">
    <property type="component" value="Unassembled WGS sequence"/>
</dbReference>
<comment type="catalytic activity">
    <reaction evidence="1">
        <text>ATP + protein L-histidine = ADP + protein N-phospho-L-histidine.</text>
        <dbReference type="EC" id="2.7.13.3"/>
    </reaction>
</comment>
<dbReference type="PRINTS" id="PR00344">
    <property type="entry name" value="BCTRLSENSOR"/>
</dbReference>
<dbReference type="STRING" id="1236989.JCM15548_11011"/>
<dbReference type="PANTHER" id="PTHR43642:SF1">
    <property type="entry name" value="HYBRID SIGNAL TRANSDUCTION HISTIDINE KINASE G"/>
    <property type="match status" value="1"/>
</dbReference>
<dbReference type="InterPro" id="IPR036890">
    <property type="entry name" value="HATPase_C_sf"/>
</dbReference>
<dbReference type="SMART" id="SM00387">
    <property type="entry name" value="HATPase_c"/>
    <property type="match status" value="1"/>
</dbReference>
<name>A0A0E9LUU4_9BACT</name>
<reference evidence="6 7" key="1">
    <citation type="journal article" date="2015" name="Microbes Environ.">
        <title>Distribution and evolution of nitrogen fixation genes in the phylum bacteroidetes.</title>
        <authorList>
            <person name="Inoue J."/>
            <person name="Oshima K."/>
            <person name="Suda W."/>
            <person name="Sakamoto M."/>
            <person name="Iino T."/>
            <person name="Noda S."/>
            <person name="Hongoh Y."/>
            <person name="Hattori M."/>
            <person name="Ohkuma M."/>
        </authorList>
    </citation>
    <scope>NUCLEOTIDE SEQUENCE [LARGE SCALE GENOMIC DNA]</scope>
    <source>
        <strain evidence="6">JCM 15548</strain>
    </source>
</reference>
<keyword evidence="3" id="KW-0597">Phosphoprotein</keyword>
<gene>
    <name evidence="6" type="ORF">JCM15548_11011</name>
</gene>
<keyword evidence="4" id="KW-0175">Coiled coil</keyword>
<dbReference type="EC" id="2.7.13.3" evidence="2"/>
<evidence type="ECO:0000256" key="2">
    <source>
        <dbReference type="ARBA" id="ARBA00012438"/>
    </source>
</evidence>
<organism evidence="6 7">
    <name type="scientific">Geofilum rubicundum JCM 15548</name>
    <dbReference type="NCBI Taxonomy" id="1236989"/>
    <lineage>
        <taxon>Bacteria</taxon>
        <taxon>Pseudomonadati</taxon>
        <taxon>Bacteroidota</taxon>
        <taxon>Bacteroidia</taxon>
        <taxon>Marinilabiliales</taxon>
        <taxon>Marinilabiliaceae</taxon>
        <taxon>Geofilum</taxon>
    </lineage>
</organism>
<dbReference type="InterPro" id="IPR053159">
    <property type="entry name" value="Hybrid_Histidine_Kinase"/>
</dbReference>
<dbReference type="EMBL" id="BAZW01000005">
    <property type="protein sequence ID" value="GAO28876.1"/>
    <property type="molecule type" value="Genomic_DNA"/>
</dbReference>
<dbReference type="OrthoDB" id="9813021at2"/>
<keyword evidence="6" id="KW-0489">Methyltransferase</keyword>
<dbReference type="Pfam" id="PF02518">
    <property type="entry name" value="HATPase_c"/>
    <property type="match status" value="1"/>
</dbReference>
<dbReference type="InterPro" id="IPR003661">
    <property type="entry name" value="HisK_dim/P_dom"/>
</dbReference>
<sequence>MLWLNEVNKRWEWTEAGEHKIQIPEDVVALFVTQLKNTPDTTKQLLFYAACLGNRFDLEIFSIASKKSLQECQQFLSSQEVKDIIKPLTEQIERPEFKNGSPTTSYIFQHDKLQQAAFSLIDDREQTPIFRQIGQLMLTQLPEKQLNANLFEVANLMNAAFELTTGMDEQVKLIELNVKVARKAFAAAAYNTALQYYRKTEQLIGFFHLEEFLSGQHHQFYIGFLKDSARCEFIEDHQESGEEIIGEALKHSVNALEKAEVYNILITQYTLQARYPDAIHAGQLALKELGVILPEKDFDAARDKEIAEVRQLLTTQTVASLGDLPKMSDPEMLMICSLLITMGPPCYRSHQKLWSVIVPLVVKYTIEHGNIPQIGYSHTAFGGLVGWVNKDYELAKAFSEVAERIMKEQFTSPTDQSVYYLMVGSSIRHWFRHMKYGSNDYTDAYETGLRSGNLQYAAYAFGHNMYCRFYQGVNLETLMMETGQSLNFSKTRHNQWAIDLFNGGLSVFAALSGKTPVVENSLFGNDGDYLSEVAAHQNIQVTCIYKILKTFGHYLFNQYDEALTLTREIDPILYSVGTQGLLPWPEYVSTKLLVMTALYPQQAPETQLVWLAEIHRMNKLLKTWAHSSPENFKHKYLLASAETERIEGHPLVAIDLYSKACEDAHKNGFTQWEGIIYERLYNFWIHADNSHLAYHCWKQAYFHYKQWGATAKTDAMEAAYKKFLYQTLTSTNSAWADDHLACDAQREPLIHQIIDHQMNQVRDFVAHMEKSILGDKAMNQARELAEATTRLRREITIRKKAEEEIILKNKELEQLNAQKDKFFSIISHDLKSPFNAILGFSRMLAEKAQDNNLEKVKKYADIINDSSEKYMDLLMNLFEWSNQQRGGLEFQPIHFNLSDLMMEIEMLYMEAAQKKQIRLVNQLPEQLDLYADPSMVSTILRNLVSNAIKFSHPGGEIRLTARYTADSVEVCIKDAGVGMPPEIAKNLFQVEDYHSTPGTQNEAGTGLGLNLCKDFVTKHGGKIWVESQEEVGSAFFFSIPKKQKHGNP</sequence>
<evidence type="ECO:0000259" key="5">
    <source>
        <dbReference type="PROSITE" id="PS50109"/>
    </source>
</evidence>
<feature type="domain" description="Histidine kinase" evidence="5">
    <location>
        <begin position="825"/>
        <end position="1043"/>
    </location>
</feature>
<proteinExistence type="predicted"/>
<dbReference type="SMART" id="SM00388">
    <property type="entry name" value="HisKA"/>
    <property type="match status" value="1"/>
</dbReference>
<dbReference type="InterPro" id="IPR003594">
    <property type="entry name" value="HATPase_dom"/>
</dbReference>
<dbReference type="SUPFAM" id="SSF55874">
    <property type="entry name" value="ATPase domain of HSP90 chaperone/DNA topoisomerase II/histidine kinase"/>
    <property type="match status" value="1"/>
</dbReference>
<dbReference type="PANTHER" id="PTHR43642">
    <property type="entry name" value="HYBRID SIGNAL TRANSDUCTION HISTIDINE KINASE G"/>
    <property type="match status" value="1"/>
</dbReference>
<evidence type="ECO:0000256" key="4">
    <source>
        <dbReference type="SAM" id="Coils"/>
    </source>
</evidence>